<evidence type="ECO:0000259" key="4">
    <source>
        <dbReference type="PROSITE" id="PS51987"/>
    </source>
</evidence>
<proteinExistence type="inferred from homology"/>
<dbReference type="PROSITE" id="PS51987">
    <property type="entry name" value="GS_CATALYTIC"/>
    <property type="match status" value="1"/>
</dbReference>
<dbReference type="GO" id="GO:0006598">
    <property type="term" value="P:polyamine catabolic process"/>
    <property type="evidence" value="ECO:0007669"/>
    <property type="project" value="TreeGrafter"/>
</dbReference>
<accession>A0A2T5B3B2</accession>
<evidence type="ECO:0000256" key="3">
    <source>
        <dbReference type="RuleBase" id="RU000384"/>
    </source>
</evidence>
<keyword evidence="6" id="KW-1185">Reference proteome</keyword>
<dbReference type="AlphaFoldDB" id="A0A2T5B3B2"/>
<evidence type="ECO:0000256" key="2">
    <source>
        <dbReference type="PROSITE-ProRule" id="PRU01331"/>
    </source>
</evidence>
<organism evidence="5 6">
    <name type="scientific">Mycoplana dimorpha</name>
    <dbReference type="NCBI Taxonomy" id="28320"/>
    <lineage>
        <taxon>Bacteria</taxon>
        <taxon>Pseudomonadati</taxon>
        <taxon>Pseudomonadota</taxon>
        <taxon>Alphaproteobacteria</taxon>
        <taxon>Hyphomicrobiales</taxon>
        <taxon>Rhizobiaceae</taxon>
        <taxon>Mycoplana</taxon>
    </lineage>
</organism>
<sequence length="457" mass="49650">MDATMFAGDLDRAEPAGSGSEAAAQRHFFAAICDLNGVLRGKRMPDSKLKSVHKAGIRMPMSSIGVDIWGVDVAGTKLTMESGDLDGICLPTGRPPVSLGWAGCDAPLLPLTMWKEDGSPYFADARHLLAAVLARYSAKGLRPVVATELEFYLLAPEGDPAPAGFRPGTICGDFDNIYSLDELDAASAFLDDVYRTADACGIKVEAAIAESSPRQFEFNLLHLPDALRIADDTILFKQIIKNVARRHGHAASFMAKPRRDWAGSGMHVHFSIIDENGANIFNDGGEKGTDAMRHAVGGLLATMTEMTLAFAPHLNSYRRLRPGGLAPTTVAWGYENRTSAVRIPAGDPAARRIEHRVAGADANPYIVLAAILSAALRGIEERCEPAEPVRNNSHDSDRPAIARDWLQALEWFSASERAKTLLHPEFVHAFVACKEQEQIEFAARISEFELTTYRLSV</sequence>
<evidence type="ECO:0000256" key="1">
    <source>
        <dbReference type="ARBA" id="ARBA00022598"/>
    </source>
</evidence>
<evidence type="ECO:0000313" key="6">
    <source>
        <dbReference type="Proteomes" id="UP000241247"/>
    </source>
</evidence>
<dbReference type="SUPFAM" id="SSF55931">
    <property type="entry name" value="Glutamine synthetase/guanido kinase"/>
    <property type="match status" value="1"/>
</dbReference>
<dbReference type="Proteomes" id="UP000241247">
    <property type="component" value="Unassembled WGS sequence"/>
</dbReference>
<dbReference type="GO" id="GO:0006542">
    <property type="term" value="P:glutamine biosynthetic process"/>
    <property type="evidence" value="ECO:0007669"/>
    <property type="project" value="TreeGrafter"/>
</dbReference>
<dbReference type="InterPro" id="IPR014746">
    <property type="entry name" value="Gln_synth/guanido_kin_cat_dom"/>
</dbReference>
<dbReference type="GO" id="GO:0004356">
    <property type="term" value="F:glutamine synthetase activity"/>
    <property type="evidence" value="ECO:0007669"/>
    <property type="project" value="InterPro"/>
</dbReference>
<evidence type="ECO:0000313" key="5">
    <source>
        <dbReference type="EMBL" id="PTM93450.1"/>
    </source>
</evidence>
<gene>
    <name evidence="5" type="ORF">C7449_106135</name>
</gene>
<dbReference type="Gene3D" id="3.30.590.10">
    <property type="entry name" value="Glutamine synthetase/guanido kinase, catalytic domain"/>
    <property type="match status" value="1"/>
</dbReference>
<dbReference type="RefSeq" id="WP_210204742.1">
    <property type="nucleotide sequence ID" value="NZ_PZZZ01000006.1"/>
</dbReference>
<dbReference type="SMART" id="SM01230">
    <property type="entry name" value="Gln-synt_C"/>
    <property type="match status" value="1"/>
</dbReference>
<dbReference type="Pfam" id="PF00120">
    <property type="entry name" value="Gln-synt_C"/>
    <property type="match status" value="1"/>
</dbReference>
<dbReference type="PANTHER" id="PTHR43785:SF12">
    <property type="entry name" value="TYPE-1 GLUTAMINE SYNTHETASE 2"/>
    <property type="match status" value="1"/>
</dbReference>
<comment type="similarity">
    <text evidence="2 3">Belongs to the glutamine synthetase family.</text>
</comment>
<dbReference type="InterPro" id="IPR008146">
    <property type="entry name" value="Gln_synth_cat_dom"/>
</dbReference>
<feature type="domain" description="GS catalytic" evidence="4">
    <location>
        <begin position="125"/>
        <end position="457"/>
    </location>
</feature>
<dbReference type="EMBL" id="PZZZ01000006">
    <property type="protein sequence ID" value="PTM93450.1"/>
    <property type="molecule type" value="Genomic_DNA"/>
</dbReference>
<protein>
    <submittedName>
        <fullName evidence="5">Glutamate--putrescine ligase</fullName>
    </submittedName>
</protein>
<name>A0A2T5B3B2_MYCDI</name>
<comment type="caution">
    <text evidence="5">The sequence shown here is derived from an EMBL/GenBank/DDBJ whole genome shotgun (WGS) entry which is preliminary data.</text>
</comment>
<reference evidence="5 6" key="1">
    <citation type="submission" date="2018-04" db="EMBL/GenBank/DDBJ databases">
        <title>Genomic Encyclopedia of Type Strains, Phase IV (KMG-IV): sequencing the most valuable type-strain genomes for metagenomic binning, comparative biology and taxonomic classification.</title>
        <authorList>
            <person name="Goeker M."/>
        </authorList>
    </citation>
    <scope>NUCLEOTIDE SEQUENCE [LARGE SCALE GENOMIC DNA]</scope>
    <source>
        <strain evidence="5 6">DSM 7138</strain>
    </source>
</reference>
<dbReference type="PANTHER" id="PTHR43785">
    <property type="entry name" value="GAMMA-GLUTAMYLPUTRESCINE SYNTHETASE"/>
    <property type="match status" value="1"/>
</dbReference>
<keyword evidence="1 5" id="KW-0436">Ligase</keyword>